<dbReference type="PANTHER" id="PTHR43884">
    <property type="entry name" value="ACYL-COA DEHYDROGENASE"/>
    <property type="match status" value="1"/>
</dbReference>
<dbReference type="Pfam" id="PF02771">
    <property type="entry name" value="Acyl-CoA_dh_N"/>
    <property type="match status" value="1"/>
</dbReference>
<accession>A0A941BJ31</accession>
<sequence length="523" mass="56700">MVAADHVPTAGSSARWGLARLTAAAPAEVSRRRAQEQIDWLREYAPRRINPWLIDERRCIPPYLVQDFGRAGLFGPLIEERYGGGALRFGDLLRVHEQLVAIDTGLGTWVFTSVFPGTRALSVWAGDQVKEDWLPPLATGRTLGAYAQTEPGAGSDFTQLTALARPSDGGWLLNGTKHLIGNGTWAGVSTVIARCPASSATSTSLVALAVPSSAPGVHLGEEHLTLGQRGMVQSRMHFTDVPVPDSSVLAGGDGRAVAMDSMNASRLCVGAAAIGSLKRIIQLATHFARRRHIGGLPLSERAWVRRWLAETIYRTDILEALVYDLADRLDAGQTVEMEPLIAVKVFGAEWAVEAADTLVQLMGGRGYDEAGGAARMYRDLRVYRIFEGTSEALRDFLGRRALRQPHQVRAAIARTCGADLADRFTTALHEAPAPPARGSDAPHDQVATAVMWIFAADAVRRRAPHHPAVHATAEAVLQHALQRVRSADQQPEGISPDRLDDALSRYEQRIADVTPHLPDPRTA</sequence>
<evidence type="ECO:0000256" key="3">
    <source>
        <dbReference type="ARBA" id="ARBA00022630"/>
    </source>
</evidence>
<feature type="domain" description="Acyl-CoA oxidase/dehydrogenase middle" evidence="7">
    <location>
        <begin position="145"/>
        <end position="241"/>
    </location>
</feature>
<evidence type="ECO:0000256" key="4">
    <source>
        <dbReference type="ARBA" id="ARBA00022827"/>
    </source>
</evidence>
<dbReference type="InterPro" id="IPR013786">
    <property type="entry name" value="AcylCoA_DH/ox_N"/>
</dbReference>
<feature type="domain" description="Acyl-CoA dehydrogenase/oxidase C-terminal" evidence="6">
    <location>
        <begin position="252"/>
        <end position="401"/>
    </location>
</feature>
<dbReference type="Gene3D" id="1.20.140.10">
    <property type="entry name" value="Butyryl-CoA Dehydrogenase, subunit A, domain 3"/>
    <property type="match status" value="1"/>
</dbReference>
<dbReference type="InterPro" id="IPR037069">
    <property type="entry name" value="AcylCoA_DH/ox_N_sf"/>
</dbReference>
<dbReference type="InterPro" id="IPR009100">
    <property type="entry name" value="AcylCoA_DH/oxidase_NM_dom_sf"/>
</dbReference>
<dbReference type="GO" id="GO:0003995">
    <property type="term" value="F:acyl-CoA dehydrogenase activity"/>
    <property type="evidence" value="ECO:0007669"/>
    <property type="project" value="TreeGrafter"/>
</dbReference>
<comment type="similarity">
    <text evidence="2 5">Belongs to the acyl-CoA dehydrogenase family.</text>
</comment>
<feature type="domain" description="Acyl-CoA dehydrogenase/oxidase N-terminal" evidence="8">
    <location>
        <begin position="39"/>
        <end position="140"/>
    </location>
</feature>
<evidence type="ECO:0000259" key="7">
    <source>
        <dbReference type="Pfam" id="PF02770"/>
    </source>
</evidence>
<evidence type="ECO:0000256" key="2">
    <source>
        <dbReference type="ARBA" id="ARBA00009347"/>
    </source>
</evidence>
<evidence type="ECO:0000259" key="8">
    <source>
        <dbReference type="Pfam" id="PF02771"/>
    </source>
</evidence>
<keyword evidence="5" id="KW-0560">Oxidoreductase</keyword>
<dbReference type="SUPFAM" id="SSF56645">
    <property type="entry name" value="Acyl-CoA dehydrogenase NM domain-like"/>
    <property type="match status" value="1"/>
</dbReference>
<dbReference type="InterPro" id="IPR006091">
    <property type="entry name" value="Acyl-CoA_Oxase/DH_mid-dom"/>
</dbReference>
<dbReference type="RefSeq" id="WP_210893993.1">
    <property type="nucleotide sequence ID" value="NZ_JAGPYQ010000002.1"/>
</dbReference>
<keyword evidence="10" id="KW-1185">Reference proteome</keyword>
<dbReference type="SUPFAM" id="SSF47203">
    <property type="entry name" value="Acyl-CoA dehydrogenase C-terminal domain-like"/>
    <property type="match status" value="1"/>
</dbReference>
<protein>
    <submittedName>
        <fullName evidence="9">Acyl-CoA dehydrogenase family protein</fullName>
    </submittedName>
</protein>
<evidence type="ECO:0000259" key="6">
    <source>
        <dbReference type="Pfam" id="PF00441"/>
    </source>
</evidence>
<dbReference type="Pfam" id="PF00441">
    <property type="entry name" value="Acyl-CoA_dh_1"/>
    <property type="match status" value="1"/>
</dbReference>
<keyword evidence="4 5" id="KW-0274">FAD</keyword>
<dbReference type="EMBL" id="JAGPYQ010000002">
    <property type="protein sequence ID" value="MBQ0855554.1"/>
    <property type="molecule type" value="Genomic_DNA"/>
</dbReference>
<evidence type="ECO:0000313" key="10">
    <source>
        <dbReference type="Proteomes" id="UP000677413"/>
    </source>
</evidence>
<dbReference type="Proteomes" id="UP000677413">
    <property type="component" value="Unassembled WGS sequence"/>
</dbReference>
<reference evidence="9 10" key="1">
    <citation type="submission" date="2021-04" db="EMBL/GenBank/DDBJ databases">
        <authorList>
            <person name="Tang X."/>
            <person name="Zhou X."/>
            <person name="Chen X."/>
            <person name="Cernava T."/>
            <person name="Zhang C."/>
        </authorList>
    </citation>
    <scope>NUCLEOTIDE SEQUENCE [LARGE SCALE GENOMIC DNA]</scope>
    <source>
        <strain evidence="9 10">BH-SS-21</strain>
    </source>
</reference>
<comment type="cofactor">
    <cofactor evidence="1 5">
        <name>FAD</name>
        <dbReference type="ChEBI" id="CHEBI:57692"/>
    </cofactor>
</comment>
<dbReference type="CDD" id="cd00567">
    <property type="entry name" value="ACAD"/>
    <property type="match status" value="1"/>
</dbReference>
<gene>
    <name evidence="9" type="ORF">J8N05_46160</name>
</gene>
<dbReference type="Gene3D" id="1.10.540.10">
    <property type="entry name" value="Acyl-CoA dehydrogenase/oxidase, N-terminal domain"/>
    <property type="match status" value="1"/>
</dbReference>
<dbReference type="InterPro" id="IPR036250">
    <property type="entry name" value="AcylCo_DH-like_C"/>
</dbReference>
<evidence type="ECO:0000256" key="1">
    <source>
        <dbReference type="ARBA" id="ARBA00001974"/>
    </source>
</evidence>
<organism evidence="9 10">
    <name type="scientific">Streptomyces liliiviolaceus</name>
    <dbReference type="NCBI Taxonomy" id="2823109"/>
    <lineage>
        <taxon>Bacteria</taxon>
        <taxon>Bacillati</taxon>
        <taxon>Actinomycetota</taxon>
        <taxon>Actinomycetes</taxon>
        <taxon>Kitasatosporales</taxon>
        <taxon>Streptomycetaceae</taxon>
        <taxon>Streptomyces</taxon>
    </lineage>
</organism>
<dbReference type="PANTHER" id="PTHR43884:SF12">
    <property type="entry name" value="ISOVALERYL-COA DEHYDROGENASE, MITOCHONDRIAL-RELATED"/>
    <property type="match status" value="1"/>
</dbReference>
<keyword evidence="3 5" id="KW-0285">Flavoprotein</keyword>
<dbReference type="InterPro" id="IPR009075">
    <property type="entry name" value="AcylCo_DH/oxidase_C"/>
</dbReference>
<evidence type="ECO:0000313" key="9">
    <source>
        <dbReference type="EMBL" id="MBQ0855554.1"/>
    </source>
</evidence>
<dbReference type="Pfam" id="PF02770">
    <property type="entry name" value="Acyl-CoA_dh_M"/>
    <property type="match status" value="1"/>
</dbReference>
<comment type="caution">
    <text evidence="9">The sequence shown here is derived from an EMBL/GenBank/DDBJ whole genome shotgun (WGS) entry which is preliminary data.</text>
</comment>
<name>A0A941BJ31_9ACTN</name>
<dbReference type="Gene3D" id="2.40.110.10">
    <property type="entry name" value="Butyryl-CoA Dehydrogenase, subunit A, domain 2"/>
    <property type="match status" value="1"/>
</dbReference>
<proteinExistence type="inferred from homology"/>
<dbReference type="AlphaFoldDB" id="A0A941BJ31"/>
<dbReference type="GO" id="GO:0050660">
    <property type="term" value="F:flavin adenine dinucleotide binding"/>
    <property type="evidence" value="ECO:0007669"/>
    <property type="project" value="InterPro"/>
</dbReference>
<dbReference type="InterPro" id="IPR046373">
    <property type="entry name" value="Acyl-CoA_Oxase/DH_mid-dom_sf"/>
</dbReference>
<evidence type="ECO:0000256" key="5">
    <source>
        <dbReference type="RuleBase" id="RU362125"/>
    </source>
</evidence>